<comment type="catalytic activity">
    <reaction evidence="1">
        <text>ATP + protein L-histidine = ADP + protein N-phospho-L-histidine.</text>
        <dbReference type="EC" id="2.7.13.3"/>
    </reaction>
</comment>
<gene>
    <name evidence="13" type="ORF">C8J30_104218</name>
</gene>
<evidence type="ECO:0000313" key="13">
    <source>
        <dbReference type="EMBL" id="PYF10739.1"/>
    </source>
</evidence>
<keyword evidence="5" id="KW-0808">Transferase</keyword>
<keyword evidence="8" id="KW-0067">ATP-binding</keyword>
<dbReference type="AlphaFoldDB" id="A0A318TZM9"/>
<evidence type="ECO:0000256" key="10">
    <source>
        <dbReference type="SAM" id="Phobius"/>
    </source>
</evidence>
<dbReference type="SMART" id="SM00387">
    <property type="entry name" value="HATPase_c"/>
    <property type="match status" value="1"/>
</dbReference>
<dbReference type="InterPro" id="IPR036097">
    <property type="entry name" value="HisK_dim/P_sf"/>
</dbReference>
<feature type="domain" description="Histidine kinase" evidence="11">
    <location>
        <begin position="265"/>
        <end position="468"/>
    </location>
</feature>
<organism evidence="13 14">
    <name type="scientific">Rhodobacter viridis</name>
    <dbReference type="NCBI Taxonomy" id="1054202"/>
    <lineage>
        <taxon>Bacteria</taxon>
        <taxon>Pseudomonadati</taxon>
        <taxon>Pseudomonadota</taxon>
        <taxon>Alphaproteobacteria</taxon>
        <taxon>Rhodobacterales</taxon>
        <taxon>Rhodobacter group</taxon>
        <taxon>Rhodobacter</taxon>
    </lineage>
</organism>
<keyword evidence="7 13" id="KW-0418">Kinase</keyword>
<evidence type="ECO:0000256" key="5">
    <source>
        <dbReference type="ARBA" id="ARBA00022679"/>
    </source>
</evidence>
<dbReference type="SUPFAM" id="SSF47384">
    <property type="entry name" value="Homodimeric domain of signal transducing histidine kinase"/>
    <property type="match status" value="1"/>
</dbReference>
<comment type="subcellular location">
    <subcellularLocation>
        <location evidence="2">Membrane</location>
    </subcellularLocation>
</comment>
<proteinExistence type="predicted"/>
<keyword evidence="6" id="KW-0547">Nucleotide-binding</keyword>
<keyword evidence="10" id="KW-1133">Transmembrane helix</keyword>
<dbReference type="PANTHER" id="PTHR43065:SF10">
    <property type="entry name" value="PEROXIDE STRESS-ACTIVATED HISTIDINE KINASE MAK3"/>
    <property type="match status" value="1"/>
</dbReference>
<evidence type="ECO:0000256" key="9">
    <source>
        <dbReference type="ARBA" id="ARBA00023012"/>
    </source>
</evidence>
<dbReference type="RefSeq" id="WP_110805361.1">
    <property type="nucleotide sequence ID" value="NZ_QJTK01000004.1"/>
</dbReference>
<dbReference type="InterPro" id="IPR005467">
    <property type="entry name" value="His_kinase_dom"/>
</dbReference>
<dbReference type="InterPro" id="IPR003660">
    <property type="entry name" value="HAMP_dom"/>
</dbReference>
<keyword evidence="4" id="KW-0597">Phosphoprotein</keyword>
<feature type="transmembrane region" description="Helical" evidence="10">
    <location>
        <begin position="174"/>
        <end position="194"/>
    </location>
</feature>
<evidence type="ECO:0000259" key="11">
    <source>
        <dbReference type="PROSITE" id="PS50109"/>
    </source>
</evidence>
<evidence type="ECO:0000256" key="2">
    <source>
        <dbReference type="ARBA" id="ARBA00004370"/>
    </source>
</evidence>
<evidence type="ECO:0000256" key="6">
    <source>
        <dbReference type="ARBA" id="ARBA00022741"/>
    </source>
</evidence>
<evidence type="ECO:0000256" key="4">
    <source>
        <dbReference type="ARBA" id="ARBA00022553"/>
    </source>
</evidence>
<dbReference type="CDD" id="cd00082">
    <property type="entry name" value="HisKA"/>
    <property type="match status" value="1"/>
</dbReference>
<protein>
    <recommendedName>
        <fullName evidence="3">histidine kinase</fullName>
        <ecNumber evidence="3">2.7.13.3</ecNumber>
    </recommendedName>
</protein>
<feature type="domain" description="HAMP" evidence="12">
    <location>
        <begin position="195"/>
        <end position="245"/>
    </location>
</feature>
<name>A0A318TZM9_9RHOB</name>
<keyword evidence="14" id="KW-1185">Reference proteome</keyword>
<dbReference type="GO" id="GO:0000155">
    <property type="term" value="F:phosphorelay sensor kinase activity"/>
    <property type="evidence" value="ECO:0007669"/>
    <property type="project" value="InterPro"/>
</dbReference>
<dbReference type="PROSITE" id="PS50885">
    <property type="entry name" value="HAMP"/>
    <property type="match status" value="1"/>
</dbReference>
<dbReference type="InterPro" id="IPR003661">
    <property type="entry name" value="HisK_dim/P_dom"/>
</dbReference>
<dbReference type="Proteomes" id="UP000247727">
    <property type="component" value="Unassembled WGS sequence"/>
</dbReference>
<dbReference type="InterPro" id="IPR003594">
    <property type="entry name" value="HATPase_dom"/>
</dbReference>
<dbReference type="PROSITE" id="PS50109">
    <property type="entry name" value="HIS_KIN"/>
    <property type="match status" value="1"/>
</dbReference>
<evidence type="ECO:0000259" key="12">
    <source>
        <dbReference type="PROSITE" id="PS50885"/>
    </source>
</evidence>
<dbReference type="PRINTS" id="PR00344">
    <property type="entry name" value="BCTRLSENSOR"/>
</dbReference>
<dbReference type="GO" id="GO:0005524">
    <property type="term" value="F:ATP binding"/>
    <property type="evidence" value="ECO:0007669"/>
    <property type="project" value="UniProtKB-KW"/>
</dbReference>
<dbReference type="EC" id="2.7.13.3" evidence="3"/>
<comment type="caution">
    <text evidence="13">The sequence shown here is derived from an EMBL/GenBank/DDBJ whole genome shotgun (WGS) entry which is preliminary data.</text>
</comment>
<evidence type="ECO:0000256" key="3">
    <source>
        <dbReference type="ARBA" id="ARBA00012438"/>
    </source>
</evidence>
<dbReference type="SMART" id="SM00388">
    <property type="entry name" value="HisKA"/>
    <property type="match status" value="1"/>
</dbReference>
<dbReference type="PANTHER" id="PTHR43065">
    <property type="entry name" value="SENSOR HISTIDINE KINASE"/>
    <property type="match status" value="1"/>
</dbReference>
<sequence>MSPRALPLALRIPLLAVGLMVMVGFVASHQVLAALGATQTDRLREIAGLHLGALATALGPAVLRRDVWEVYDTLDRATTARVGRRMLLTVVTDEGGRVIAASDPHRAPVDTLLPADLAAAQNLDGLDLTGLELTGGGPLRVGAPLIYQGRAVGRIVSELDVSDLIAERQEALRLLIWGNTVATLLIAGAGGWAMRRMLRPLATLSRAMRGQVPVSPADLPRQTSELGRLLRLYNRMLEAVAAKAEVERRLAERERFVSLGRLSSSLAHEINNPLGGLLNATDTIRAYPDRPDVVRDAADLLDRGLRHLRDVARATLEQNRFDREGQPLAAADFEDLKLLFAPETARLGQRLDWQTPAEGDDLAWLPAAPVRQIVLNLCLNAAAAAGQGGAVGLEVVAAPDALRLSVRDDGPGMSAEALRRLLGDAPLAPGGGVGLRLVRDLVRNLGGQIAHRREDGWTVLTVQLARGGVPC</sequence>
<dbReference type="Pfam" id="PF02518">
    <property type="entry name" value="HATPase_c"/>
    <property type="match status" value="1"/>
</dbReference>
<accession>A0A318TZM9</accession>
<dbReference type="InterPro" id="IPR036890">
    <property type="entry name" value="HATPase_C_sf"/>
</dbReference>
<evidence type="ECO:0000313" key="14">
    <source>
        <dbReference type="Proteomes" id="UP000247727"/>
    </source>
</evidence>
<dbReference type="Gene3D" id="1.10.287.130">
    <property type="match status" value="1"/>
</dbReference>
<dbReference type="SUPFAM" id="SSF55874">
    <property type="entry name" value="ATPase domain of HSP90 chaperone/DNA topoisomerase II/histidine kinase"/>
    <property type="match status" value="1"/>
</dbReference>
<keyword evidence="10" id="KW-0812">Transmembrane</keyword>
<evidence type="ECO:0000256" key="1">
    <source>
        <dbReference type="ARBA" id="ARBA00000085"/>
    </source>
</evidence>
<dbReference type="GO" id="GO:0016020">
    <property type="term" value="C:membrane"/>
    <property type="evidence" value="ECO:0007669"/>
    <property type="project" value="UniProtKB-SubCell"/>
</dbReference>
<keyword evidence="10" id="KW-0472">Membrane</keyword>
<evidence type="ECO:0000256" key="7">
    <source>
        <dbReference type="ARBA" id="ARBA00022777"/>
    </source>
</evidence>
<dbReference type="EMBL" id="QJTK01000004">
    <property type="protein sequence ID" value="PYF10739.1"/>
    <property type="molecule type" value="Genomic_DNA"/>
</dbReference>
<evidence type="ECO:0000256" key="8">
    <source>
        <dbReference type="ARBA" id="ARBA00022840"/>
    </source>
</evidence>
<reference evidence="13 14" key="1">
    <citation type="submission" date="2018-06" db="EMBL/GenBank/DDBJ databases">
        <title>Genomic Encyclopedia of Type Strains, Phase III (KMG-III): the genomes of soil and plant-associated and newly described type strains.</title>
        <authorList>
            <person name="Whitman W."/>
        </authorList>
    </citation>
    <scope>NUCLEOTIDE SEQUENCE [LARGE SCALE GENOMIC DNA]</scope>
    <source>
        <strain evidence="13 14">JA737</strain>
    </source>
</reference>
<keyword evidence="9" id="KW-0902">Two-component regulatory system</keyword>
<dbReference type="InterPro" id="IPR004358">
    <property type="entry name" value="Sig_transdc_His_kin-like_C"/>
</dbReference>
<dbReference type="Gene3D" id="3.30.565.10">
    <property type="entry name" value="Histidine kinase-like ATPase, C-terminal domain"/>
    <property type="match status" value="1"/>
</dbReference>
<dbReference type="OrthoDB" id="7818322at2"/>